<organism evidence="1 2">
    <name type="scientific">Microbacterium amylolyticum</name>
    <dbReference type="NCBI Taxonomy" id="936337"/>
    <lineage>
        <taxon>Bacteria</taxon>
        <taxon>Bacillati</taxon>
        <taxon>Actinomycetota</taxon>
        <taxon>Actinomycetes</taxon>
        <taxon>Micrococcales</taxon>
        <taxon>Microbacteriaceae</taxon>
        <taxon>Microbacterium</taxon>
    </lineage>
</organism>
<evidence type="ECO:0000313" key="2">
    <source>
        <dbReference type="Proteomes" id="UP001519362"/>
    </source>
</evidence>
<evidence type="ECO:0008006" key="3">
    <source>
        <dbReference type="Google" id="ProtNLM"/>
    </source>
</evidence>
<dbReference type="RefSeq" id="WP_165132607.1">
    <property type="nucleotide sequence ID" value="NZ_CP049253.1"/>
</dbReference>
<dbReference type="Proteomes" id="UP001519362">
    <property type="component" value="Unassembled WGS sequence"/>
</dbReference>
<accession>A0ABS4ZET6</accession>
<evidence type="ECO:0000313" key="1">
    <source>
        <dbReference type="EMBL" id="MBP2435518.1"/>
    </source>
</evidence>
<sequence>MIVITADQRASRVSRDLVPDAMSQIASIAGEATVLAPERAAGDEIQMVVSSGQAAAAIVLELTRHEEWSVGVGVGTVETPLPDSVRAARGPAFVNARDAVERAKRTATHVAVTAEGPDHAEAVLRLLVEFRMRRTPEGWEVHDLLRDGLTQRESAERLGITEGAVSRRVSAAGLRSENAALPAAAHLITELDCGSSAR</sequence>
<proteinExistence type="predicted"/>
<protein>
    <recommendedName>
        <fullName evidence="3">DNA-binding protein</fullName>
    </recommendedName>
</protein>
<dbReference type="EMBL" id="JAGIOL010000001">
    <property type="protein sequence ID" value="MBP2435518.1"/>
    <property type="molecule type" value="Genomic_DNA"/>
</dbReference>
<keyword evidence="2" id="KW-1185">Reference proteome</keyword>
<reference evidence="1 2" key="1">
    <citation type="submission" date="2021-03" db="EMBL/GenBank/DDBJ databases">
        <title>Sequencing the genomes of 1000 actinobacteria strains.</title>
        <authorList>
            <person name="Klenk H.-P."/>
        </authorList>
    </citation>
    <scope>NUCLEOTIDE SEQUENCE [LARGE SCALE GENOMIC DNA]</scope>
    <source>
        <strain evidence="1 2">DSM 24221</strain>
    </source>
</reference>
<comment type="caution">
    <text evidence="1">The sequence shown here is derived from an EMBL/GenBank/DDBJ whole genome shotgun (WGS) entry which is preliminary data.</text>
</comment>
<name>A0ABS4ZET6_9MICO</name>
<gene>
    <name evidence="1" type="ORF">JOF34_000104</name>
</gene>